<dbReference type="InterPro" id="IPR040521">
    <property type="entry name" value="KDZ"/>
</dbReference>
<keyword evidence="4" id="KW-1185">Reference proteome</keyword>
<organism evidence="3 4">
    <name type="scientific">Polyporus arcularius HHB13444</name>
    <dbReference type="NCBI Taxonomy" id="1314778"/>
    <lineage>
        <taxon>Eukaryota</taxon>
        <taxon>Fungi</taxon>
        <taxon>Dikarya</taxon>
        <taxon>Basidiomycota</taxon>
        <taxon>Agaricomycotina</taxon>
        <taxon>Agaricomycetes</taxon>
        <taxon>Polyporales</taxon>
        <taxon>Polyporaceae</taxon>
        <taxon>Polyporus</taxon>
    </lineage>
</organism>
<accession>A0A5C3NTM9</accession>
<dbReference type="CDD" id="cd19757">
    <property type="entry name" value="Bbox1"/>
    <property type="match status" value="1"/>
</dbReference>
<dbReference type="AlphaFoldDB" id="A0A5C3NTM9"/>
<evidence type="ECO:0000256" key="1">
    <source>
        <dbReference type="SAM" id="MobiDB-lite"/>
    </source>
</evidence>
<dbReference type="Pfam" id="PF18803">
    <property type="entry name" value="CxC2"/>
    <property type="match status" value="1"/>
</dbReference>
<feature type="region of interest" description="Disordered" evidence="1">
    <location>
        <begin position="905"/>
        <end position="934"/>
    </location>
</feature>
<gene>
    <name evidence="3" type="ORF">K466DRAFT_504425</name>
</gene>
<dbReference type="PANTHER" id="PTHR33096:SF1">
    <property type="entry name" value="CXC1-LIKE CYSTEINE CLUSTER ASSOCIATED WITH KDZ TRANSPOSASES DOMAIN-CONTAINING PROTEIN"/>
    <property type="match status" value="1"/>
</dbReference>
<dbReference type="STRING" id="1314778.A0A5C3NTM9"/>
<proteinExistence type="predicted"/>
<dbReference type="PANTHER" id="PTHR33096">
    <property type="entry name" value="CXC2 DOMAIN-CONTAINING PROTEIN"/>
    <property type="match status" value="1"/>
</dbReference>
<dbReference type="InterPro" id="IPR041457">
    <property type="entry name" value="CxC2_KDZ-assoc"/>
</dbReference>
<evidence type="ECO:0000313" key="3">
    <source>
        <dbReference type="EMBL" id="TFK80129.1"/>
    </source>
</evidence>
<evidence type="ECO:0000313" key="4">
    <source>
        <dbReference type="Proteomes" id="UP000308197"/>
    </source>
</evidence>
<dbReference type="Proteomes" id="UP000308197">
    <property type="component" value="Unassembled WGS sequence"/>
</dbReference>
<dbReference type="InParanoid" id="A0A5C3NTM9"/>
<dbReference type="EMBL" id="ML211841">
    <property type="protein sequence ID" value="TFK80129.1"/>
    <property type="molecule type" value="Genomic_DNA"/>
</dbReference>
<feature type="domain" description="CxC2-like cysteine cluster KDZ transposase-associated" evidence="2">
    <location>
        <begin position="77"/>
        <end position="184"/>
    </location>
</feature>
<name>A0A5C3NTM9_9APHY</name>
<dbReference type="Pfam" id="PF18758">
    <property type="entry name" value="KDZ"/>
    <property type="match status" value="1"/>
</dbReference>
<protein>
    <recommendedName>
        <fullName evidence="2">CxC2-like cysteine cluster KDZ transposase-associated domain-containing protein</fullName>
    </recommendedName>
</protein>
<evidence type="ECO:0000259" key="2">
    <source>
        <dbReference type="Pfam" id="PF18803"/>
    </source>
</evidence>
<sequence>MREAGAFLNELLRLEGRGAYTADMCSCGQTNAVAIYRCEDCADVRLYCKTCTLASHQSHPLHRIKRWRNAHFSSVSLKSLGLRVQLGHQPGEKCINSQKAWGDDFVLVDLSGVHELGLDYCGCESALPHYVQLLRARWYPATTVNPKTAATFRLLEAYHLLSTQAKVSAYEYYSALARRTDNTGAKTPKDRYTAFLTITREWRHLKMVKRGGRGNDPEGIPATREGSCAVECPACPLPGKNLPDGWEDAAEDKSWLYRLFLAMDANFRLKRKKVSSDELDPSLNDGCAYVVAEAAYKAHLAAFDKLPNDKSEHCNNHAAVNLATVKGATQLASTGVVSVDCARHEMKRPCSTGDLQKGERQVNADYILRSSLMQNAPKKLLVSYDVGCIYSKGFLVRFGKYGWDPPSQTFTWAIPKFHINAHRERCLADFNLRYLRGCGCSDCEGVERLWSRSNGASAITKEMGPGSRRDYLDDIFGANNWIKVTNLPARLLTAIKKAVPERNAQVASFAQYEQALPASNIAAWKDAVETWERDSSKPNPFFIKRPAITQAAIKRQLAEEDALSLKAGTATALHDKCSASGMVIAGIELEEHQRRLKVDVADSGNHTTDIQRAKLVERQNLLRRRIDNWTQVQVLYMPGVAAERARFLAADENASLAYNVPLILPSAATTVSTRTLLNHEWRLRYAQAFDALGDLRGHLEVRAHLYKFKDRFARGQRANTRANTIIKAVDAKIDADAERYRAAYGALRTLAIPLVKTDWQARLLPLLQADIRHVTEAESGQSEGRRKLSWIWSSNASPEVPDASGTVQDTLRVEWCKSRARAMRWTEEVELLQEEMRRTVAYHQWAETRWFDLLDNTFPHHPDYREGANAYARRQAAMRSSMRKYCEKSWQYVKMWVCLGTNDDDSSIPDMESISPSDDEDHAAANSSDEDPFV</sequence>
<reference evidence="3 4" key="1">
    <citation type="journal article" date="2019" name="Nat. Ecol. Evol.">
        <title>Megaphylogeny resolves global patterns of mushroom evolution.</title>
        <authorList>
            <person name="Varga T."/>
            <person name="Krizsan K."/>
            <person name="Foldi C."/>
            <person name="Dima B."/>
            <person name="Sanchez-Garcia M."/>
            <person name="Sanchez-Ramirez S."/>
            <person name="Szollosi G.J."/>
            <person name="Szarkandi J.G."/>
            <person name="Papp V."/>
            <person name="Albert L."/>
            <person name="Andreopoulos W."/>
            <person name="Angelini C."/>
            <person name="Antonin V."/>
            <person name="Barry K.W."/>
            <person name="Bougher N.L."/>
            <person name="Buchanan P."/>
            <person name="Buyck B."/>
            <person name="Bense V."/>
            <person name="Catcheside P."/>
            <person name="Chovatia M."/>
            <person name="Cooper J."/>
            <person name="Damon W."/>
            <person name="Desjardin D."/>
            <person name="Finy P."/>
            <person name="Geml J."/>
            <person name="Haridas S."/>
            <person name="Hughes K."/>
            <person name="Justo A."/>
            <person name="Karasinski D."/>
            <person name="Kautmanova I."/>
            <person name="Kiss B."/>
            <person name="Kocsube S."/>
            <person name="Kotiranta H."/>
            <person name="LaButti K.M."/>
            <person name="Lechner B.E."/>
            <person name="Liimatainen K."/>
            <person name="Lipzen A."/>
            <person name="Lukacs Z."/>
            <person name="Mihaltcheva S."/>
            <person name="Morgado L.N."/>
            <person name="Niskanen T."/>
            <person name="Noordeloos M.E."/>
            <person name="Ohm R.A."/>
            <person name="Ortiz-Santana B."/>
            <person name="Ovrebo C."/>
            <person name="Racz N."/>
            <person name="Riley R."/>
            <person name="Savchenko A."/>
            <person name="Shiryaev A."/>
            <person name="Soop K."/>
            <person name="Spirin V."/>
            <person name="Szebenyi C."/>
            <person name="Tomsovsky M."/>
            <person name="Tulloss R.E."/>
            <person name="Uehling J."/>
            <person name="Grigoriev I.V."/>
            <person name="Vagvolgyi C."/>
            <person name="Papp T."/>
            <person name="Martin F.M."/>
            <person name="Miettinen O."/>
            <person name="Hibbett D.S."/>
            <person name="Nagy L.G."/>
        </authorList>
    </citation>
    <scope>NUCLEOTIDE SEQUENCE [LARGE SCALE GENOMIC DNA]</scope>
    <source>
        <strain evidence="3 4">HHB13444</strain>
    </source>
</reference>